<dbReference type="Proteomes" id="UP001569428">
    <property type="component" value="Unassembled WGS sequence"/>
</dbReference>
<name>A0ABV4P663_9GAMM</name>
<reference evidence="1 2" key="1">
    <citation type="submission" date="2024-08" db="EMBL/GenBank/DDBJ databases">
        <authorList>
            <person name="Ishaq N."/>
        </authorList>
    </citation>
    <scope>NUCLEOTIDE SEQUENCE [LARGE SCALE GENOMIC DNA]</scope>
    <source>
        <strain evidence="1 2">DSM 18651</strain>
    </source>
</reference>
<dbReference type="RefSeq" id="WP_371841404.1">
    <property type="nucleotide sequence ID" value="NZ_JBGMEK010000111.1"/>
</dbReference>
<dbReference type="InterPro" id="IPR025355">
    <property type="entry name" value="DUF4259"/>
</dbReference>
<evidence type="ECO:0000313" key="2">
    <source>
        <dbReference type="Proteomes" id="UP001569428"/>
    </source>
</evidence>
<sequence length="133" mass="15089">MGTWGMGFFEDDTACDLRDDAIDSDAVSFICNAISSKDADYIELDQCHELIISGVILDFLIKGKNHDPENEAFTEWLSQQNRDDVISFKPDVLEGLHSVLSEKSELKELWQQNEDDSQKWKSNIENLISSLTS</sequence>
<gene>
    <name evidence="1" type="ORF">ACCI49_22130</name>
</gene>
<organism evidence="1 2">
    <name type="scientific">Microbulbifer epialgicus</name>
    <dbReference type="NCBI Taxonomy" id="393907"/>
    <lineage>
        <taxon>Bacteria</taxon>
        <taxon>Pseudomonadati</taxon>
        <taxon>Pseudomonadota</taxon>
        <taxon>Gammaproteobacteria</taxon>
        <taxon>Cellvibrionales</taxon>
        <taxon>Microbulbiferaceae</taxon>
        <taxon>Microbulbifer</taxon>
    </lineage>
</organism>
<dbReference type="Pfam" id="PF14078">
    <property type="entry name" value="DUF4259"/>
    <property type="match status" value="1"/>
</dbReference>
<proteinExistence type="predicted"/>
<accession>A0ABV4P663</accession>
<evidence type="ECO:0000313" key="1">
    <source>
        <dbReference type="EMBL" id="MFA0813591.1"/>
    </source>
</evidence>
<protein>
    <submittedName>
        <fullName evidence="1">DUF4259 domain-containing protein</fullName>
    </submittedName>
</protein>
<keyword evidence="2" id="KW-1185">Reference proteome</keyword>
<dbReference type="EMBL" id="JBGMEK010000111">
    <property type="protein sequence ID" value="MFA0813591.1"/>
    <property type="molecule type" value="Genomic_DNA"/>
</dbReference>
<comment type="caution">
    <text evidence="1">The sequence shown here is derived from an EMBL/GenBank/DDBJ whole genome shotgun (WGS) entry which is preliminary data.</text>
</comment>